<evidence type="ECO:0000313" key="2">
    <source>
        <dbReference type="Proteomes" id="UP000292087"/>
    </source>
</evidence>
<name>A0A4Q8LQX1_9GAMM</name>
<accession>A0A4Q8LQX1</accession>
<reference evidence="1 2" key="1">
    <citation type="submission" date="2019-02" db="EMBL/GenBank/DDBJ databases">
        <title>WGS of Pseudoxanthomonas species novum from clinical isolates.</title>
        <authorList>
            <person name="Bernier A.-M."/>
            <person name="Bernard K."/>
            <person name="Vachon A."/>
        </authorList>
    </citation>
    <scope>NUCLEOTIDE SEQUENCE [LARGE SCALE GENOMIC DNA]</scope>
    <source>
        <strain evidence="1 2">NML140781</strain>
    </source>
</reference>
<dbReference type="RefSeq" id="WP_130524339.1">
    <property type="nucleotide sequence ID" value="NZ_SHLZ01000005.1"/>
</dbReference>
<proteinExistence type="predicted"/>
<dbReference type="AlphaFoldDB" id="A0A4Q8LQX1"/>
<organism evidence="1 2">
    <name type="scientific">Pseudoxanthomonas winnipegensis</name>
    <dbReference type="NCBI Taxonomy" id="2480810"/>
    <lineage>
        <taxon>Bacteria</taxon>
        <taxon>Pseudomonadati</taxon>
        <taxon>Pseudomonadota</taxon>
        <taxon>Gammaproteobacteria</taxon>
        <taxon>Lysobacterales</taxon>
        <taxon>Lysobacteraceae</taxon>
        <taxon>Pseudoxanthomonas</taxon>
    </lineage>
</organism>
<protein>
    <submittedName>
        <fullName evidence="1">Uncharacterized protein</fullName>
    </submittedName>
</protein>
<sequence length="99" mass="11605">MKGKTEQPTAAQLLDEQCRRQLLLDAHRMAPHLFFSDSDTEEDIRRQLVMAYMGPQADMDWSDDRTVYGAFRSMKKLDVWIGPGEREERKIGRRIHLVN</sequence>
<evidence type="ECO:0000313" key="1">
    <source>
        <dbReference type="EMBL" id="TAA33714.1"/>
    </source>
</evidence>
<gene>
    <name evidence="1" type="ORF">EA656_14845</name>
</gene>
<comment type="caution">
    <text evidence="1">The sequence shown here is derived from an EMBL/GenBank/DDBJ whole genome shotgun (WGS) entry which is preliminary data.</text>
</comment>
<dbReference type="EMBL" id="SHMF01000004">
    <property type="protein sequence ID" value="TAA33714.1"/>
    <property type="molecule type" value="Genomic_DNA"/>
</dbReference>
<dbReference type="Proteomes" id="UP000292087">
    <property type="component" value="Unassembled WGS sequence"/>
</dbReference>